<dbReference type="HOGENOM" id="CLU_2378216_0_0_1"/>
<dbReference type="EMBL" id="AEYP01045156">
    <property type="status" value="NOT_ANNOTATED_CDS"/>
    <property type="molecule type" value="Genomic_DNA"/>
</dbReference>
<name>M3Y6H2_MUSPF</name>
<dbReference type="AlphaFoldDB" id="M3Y6H2"/>
<evidence type="ECO:0000256" key="1">
    <source>
        <dbReference type="SAM" id="MobiDB-lite"/>
    </source>
</evidence>
<proteinExistence type="predicted"/>
<sequence>MLITTLKKTPKHQIIYGTAGFEIMLFYHALTVCKCNVSATYNSTKLVEEKGTLGPQKEGELAEKKEKKKKEHKEKEERKGMCVWRGQPGWELCKK</sequence>
<protein>
    <submittedName>
        <fullName evidence="2">Uncharacterized protein</fullName>
    </submittedName>
</protein>
<dbReference type="Ensembl" id="ENSMPUT00000007038.1">
    <property type="protein sequence ID" value="ENSMPUP00000006923.1"/>
    <property type="gene ID" value="ENSMPUG00000006979.1"/>
</dbReference>
<feature type="compositionally biased region" description="Basic and acidic residues" evidence="1">
    <location>
        <begin position="48"/>
        <end position="65"/>
    </location>
</feature>
<organism evidence="2">
    <name type="scientific">Mustela putorius furo</name>
    <name type="common">European domestic ferret</name>
    <name type="synonym">Mustela furo</name>
    <dbReference type="NCBI Taxonomy" id="9669"/>
    <lineage>
        <taxon>Eukaryota</taxon>
        <taxon>Metazoa</taxon>
        <taxon>Chordata</taxon>
        <taxon>Craniata</taxon>
        <taxon>Vertebrata</taxon>
        <taxon>Euteleostomi</taxon>
        <taxon>Mammalia</taxon>
        <taxon>Eutheria</taxon>
        <taxon>Laurasiatheria</taxon>
        <taxon>Carnivora</taxon>
        <taxon>Caniformia</taxon>
        <taxon>Musteloidea</taxon>
        <taxon>Mustelidae</taxon>
        <taxon>Mustelinae</taxon>
        <taxon>Mustela</taxon>
    </lineage>
</organism>
<feature type="region of interest" description="Disordered" evidence="1">
    <location>
        <begin position="48"/>
        <end position="79"/>
    </location>
</feature>
<dbReference type="InParanoid" id="M3Y6H2"/>
<reference evidence="2" key="1">
    <citation type="submission" date="2024-06" db="UniProtKB">
        <authorList>
            <consortium name="Ensembl"/>
        </authorList>
    </citation>
    <scope>IDENTIFICATION</scope>
</reference>
<evidence type="ECO:0000313" key="2">
    <source>
        <dbReference type="Ensembl" id="ENSMPUP00000006923.1"/>
    </source>
</evidence>
<accession>M3Y6H2</accession>